<name>A0AAD6T4L8_9AGAR</name>
<evidence type="ECO:0000313" key="2">
    <source>
        <dbReference type="Proteomes" id="UP001218188"/>
    </source>
</evidence>
<sequence>MPGLDSPLEPHIKFHFQRQLDEALRLVDPPVPFPDDLLPEEMPRPGYAHAGVQASSPVRKLPPVNRTARAAHRANRFAKHQAVAAAARRAHFERAPHPLAALRVSRGHTFDPGLIEDRDYTLDELVGPQSRFKLRAVSVVGGAPRAVIAEDNSLVALLGGYSARRTWLTDVVEPATEACEEAAPHVVRSPEEVRYDIAPTLHGGVGTTFNEPVTEKNPGVLLNALIFFELMSSLAMKRLLGYGNRLLSVFCPTAYNTLHDEKRSFLDKKPDLLYPSDSSSLIVTLPGAWSVLTALGKFNSRRGGHVILWELGFVVRFPAGSSILLPTGLIHYSFVRVRAGETRYSVLQYAGSGIPRWFRNGQNTDVEFAMKADEEKHAAREERRQAAHADALDAFPLEEELPQEHMLLRFVGTH</sequence>
<dbReference type="EMBL" id="JARJCM010000033">
    <property type="protein sequence ID" value="KAJ7038350.1"/>
    <property type="molecule type" value="Genomic_DNA"/>
</dbReference>
<dbReference type="Proteomes" id="UP001218188">
    <property type="component" value="Unassembled WGS sequence"/>
</dbReference>
<keyword evidence="2" id="KW-1185">Reference proteome</keyword>
<proteinExistence type="predicted"/>
<gene>
    <name evidence="1" type="ORF">C8F04DRAFT_1256361</name>
</gene>
<dbReference type="AlphaFoldDB" id="A0AAD6T4L8"/>
<organism evidence="1 2">
    <name type="scientific">Mycena alexandri</name>
    <dbReference type="NCBI Taxonomy" id="1745969"/>
    <lineage>
        <taxon>Eukaryota</taxon>
        <taxon>Fungi</taxon>
        <taxon>Dikarya</taxon>
        <taxon>Basidiomycota</taxon>
        <taxon>Agaricomycotina</taxon>
        <taxon>Agaricomycetes</taxon>
        <taxon>Agaricomycetidae</taxon>
        <taxon>Agaricales</taxon>
        <taxon>Marasmiineae</taxon>
        <taxon>Mycenaceae</taxon>
        <taxon>Mycena</taxon>
    </lineage>
</organism>
<comment type="caution">
    <text evidence="1">The sequence shown here is derived from an EMBL/GenBank/DDBJ whole genome shotgun (WGS) entry which is preliminary data.</text>
</comment>
<protein>
    <submittedName>
        <fullName evidence="1">Uncharacterized protein</fullName>
    </submittedName>
</protein>
<reference evidence="1" key="1">
    <citation type="submission" date="2023-03" db="EMBL/GenBank/DDBJ databases">
        <title>Massive genome expansion in bonnet fungi (Mycena s.s.) driven by repeated elements and novel gene families across ecological guilds.</title>
        <authorList>
            <consortium name="Lawrence Berkeley National Laboratory"/>
            <person name="Harder C.B."/>
            <person name="Miyauchi S."/>
            <person name="Viragh M."/>
            <person name="Kuo A."/>
            <person name="Thoen E."/>
            <person name="Andreopoulos B."/>
            <person name="Lu D."/>
            <person name="Skrede I."/>
            <person name="Drula E."/>
            <person name="Henrissat B."/>
            <person name="Morin E."/>
            <person name="Kohler A."/>
            <person name="Barry K."/>
            <person name="LaButti K."/>
            <person name="Morin E."/>
            <person name="Salamov A."/>
            <person name="Lipzen A."/>
            <person name="Mereny Z."/>
            <person name="Hegedus B."/>
            <person name="Baldrian P."/>
            <person name="Stursova M."/>
            <person name="Weitz H."/>
            <person name="Taylor A."/>
            <person name="Grigoriev I.V."/>
            <person name="Nagy L.G."/>
            <person name="Martin F."/>
            <person name="Kauserud H."/>
        </authorList>
    </citation>
    <scope>NUCLEOTIDE SEQUENCE</scope>
    <source>
        <strain evidence="1">CBHHK200</strain>
    </source>
</reference>
<accession>A0AAD6T4L8</accession>
<evidence type="ECO:0000313" key="1">
    <source>
        <dbReference type="EMBL" id="KAJ7038350.1"/>
    </source>
</evidence>